<dbReference type="SUPFAM" id="SSF55920">
    <property type="entry name" value="Creatinase/aminopeptidase"/>
    <property type="match status" value="1"/>
</dbReference>
<organism evidence="3 4">
    <name type="scientific">Cytospora leucostoma</name>
    <dbReference type="NCBI Taxonomy" id="1230097"/>
    <lineage>
        <taxon>Eukaryota</taxon>
        <taxon>Fungi</taxon>
        <taxon>Dikarya</taxon>
        <taxon>Ascomycota</taxon>
        <taxon>Pezizomycotina</taxon>
        <taxon>Sordariomycetes</taxon>
        <taxon>Sordariomycetidae</taxon>
        <taxon>Diaporthales</taxon>
        <taxon>Cytosporaceae</taxon>
        <taxon>Cytospora</taxon>
    </lineage>
</organism>
<sequence length="553" mass="62367">MHYLSAILTASLCLAATTVAAPQGPTETDINGSPQALLDVGAPTVDMESHENRWTIRCLRRTCNHHDTVCEWYFYIDTGYHDPTECHFYVEGHHASQTDTQGHKCGHFTVSSGWSGQFGRGQGFTVLSVVHQGNKLIAWPGYTDKQLEAGETVVPDLAFPISQREYAEDTVFWALKEFEQFSARRRTTQLFFANATGDTRAAYSWIDNTPLVWSELRSILADQQPRTIALNTHADLAFSGGLHAGERDAIEAALGKQWAERFVLEPMIAVELVATMVDSRLGWYRKLMETAWAIIEEAFSSKVITSGKTTTLDVEWWMRERIQSLNYSTWFHPGVSILTENDCSMCFQSIEAGRMHMPPGDPEHVIRQGDIIHTDFGVTALGLNTDTQHLGYVLDPEEAVDDIPVSVLEGMRKVNRLQDITREHMRIGLTGNEILQNIRAQMKKEGIEGKIYCHATGEFGHSAGTVIGMTNLQDEVPVLGDLPLLKNTYYSIELYAEHYVPEKNMTVKFPLEEDVYWSKDTQTWEWVYGRQSEYLFVHPPVGSALQIQPETEL</sequence>
<evidence type="ECO:0000313" key="4">
    <source>
        <dbReference type="Proteomes" id="UP000285146"/>
    </source>
</evidence>
<dbReference type="InterPro" id="IPR000994">
    <property type="entry name" value="Pept_M24"/>
</dbReference>
<protein>
    <recommendedName>
        <fullName evidence="2">Peptidase M24 domain-containing protein</fullName>
    </recommendedName>
</protein>
<comment type="caution">
    <text evidence="3">The sequence shown here is derived from an EMBL/GenBank/DDBJ whole genome shotgun (WGS) entry which is preliminary data.</text>
</comment>
<dbReference type="AlphaFoldDB" id="A0A423WAX3"/>
<dbReference type="InParanoid" id="A0A423WAX3"/>
<dbReference type="Pfam" id="PF00557">
    <property type="entry name" value="Peptidase_M24"/>
    <property type="match status" value="1"/>
</dbReference>
<dbReference type="Gene3D" id="3.90.230.10">
    <property type="entry name" value="Creatinase/methionine aminopeptidase superfamily"/>
    <property type="match status" value="1"/>
</dbReference>
<name>A0A423WAX3_9PEZI</name>
<keyword evidence="1" id="KW-0732">Signal</keyword>
<feature type="chain" id="PRO_5019516043" description="Peptidase M24 domain-containing protein" evidence="1">
    <location>
        <begin position="21"/>
        <end position="553"/>
    </location>
</feature>
<dbReference type="OrthoDB" id="3632757at2759"/>
<reference evidence="3 4" key="1">
    <citation type="submission" date="2015-09" db="EMBL/GenBank/DDBJ databases">
        <title>Host preference determinants of Valsa canker pathogens revealed by comparative genomics.</title>
        <authorList>
            <person name="Yin Z."/>
            <person name="Huang L."/>
        </authorList>
    </citation>
    <scope>NUCLEOTIDE SEQUENCE [LARGE SCALE GENOMIC DNA]</scope>
    <source>
        <strain evidence="3 4">SXYLt</strain>
    </source>
</reference>
<dbReference type="STRING" id="1230097.A0A423WAX3"/>
<gene>
    <name evidence="3" type="ORF">VPNG_07973</name>
</gene>
<evidence type="ECO:0000313" key="3">
    <source>
        <dbReference type="EMBL" id="ROW00441.1"/>
    </source>
</evidence>
<feature type="domain" description="Peptidase M24" evidence="2">
    <location>
        <begin position="287"/>
        <end position="494"/>
    </location>
</feature>
<dbReference type="EMBL" id="LKEB01000056">
    <property type="protein sequence ID" value="ROW00441.1"/>
    <property type="molecule type" value="Genomic_DNA"/>
</dbReference>
<keyword evidence="4" id="KW-1185">Reference proteome</keyword>
<feature type="signal peptide" evidence="1">
    <location>
        <begin position="1"/>
        <end position="20"/>
    </location>
</feature>
<evidence type="ECO:0000256" key="1">
    <source>
        <dbReference type="SAM" id="SignalP"/>
    </source>
</evidence>
<proteinExistence type="predicted"/>
<dbReference type="Proteomes" id="UP000285146">
    <property type="component" value="Unassembled WGS sequence"/>
</dbReference>
<accession>A0A423WAX3</accession>
<evidence type="ECO:0000259" key="2">
    <source>
        <dbReference type="Pfam" id="PF00557"/>
    </source>
</evidence>
<dbReference type="InterPro" id="IPR036005">
    <property type="entry name" value="Creatinase/aminopeptidase-like"/>
</dbReference>